<feature type="compositionally biased region" description="Low complexity" evidence="1">
    <location>
        <begin position="40"/>
        <end position="56"/>
    </location>
</feature>
<dbReference type="AlphaFoldDB" id="A0A0D2U8V4"/>
<keyword evidence="3" id="KW-1185">Reference proteome</keyword>
<accession>A0A0D2U8V4</accession>
<organism evidence="2 3">
    <name type="scientific">Capsaspora owczarzaki (strain ATCC 30864)</name>
    <dbReference type="NCBI Taxonomy" id="595528"/>
    <lineage>
        <taxon>Eukaryota</taxon>
        <taxon>Filasterea</taxon>
        <taxon>Capsaspora</taxon>
    </lineage>
</organism>
<evidence type="ECO:0000313" key="3">
    <source>
        <dbReference type="Proteomes" id="UP000008743"/>
    </source>
</evidence>
<dbReference type="Proteomes" id="UP000008743">
    <property type="component" value="Unassembled WGS sequence"/>
</dbReference>
<proteinExistence type="predicted"/>
<protein>
    <submittedName>
        <fullName evidence="2">Uncharacterized protein</fullName>
    </submittedName>
</protein>
<gene>
    <name evidence="2" type="ORF">CAOG_008623</name>
</gene>
<evidence type="ECO:0000313" key="2">
    <source>
        <dbReference type="EMBL" id="KJE91501.1"/>
    </source>
</evidence>
<evidence type="ECO:0000256" key="1">
    <source>
        <dbReference type="SAM" id="MobiDB-lite"/>
    </source>
</evidence>
<feature type="region of interest" description="Disordered" evidence="1">
    <location>
        <begin position="1"/>
        <end position="61"/>
    </location>
</feature>
<feature type="region of interest" description="Disordered" evidence="1">
    <location>
        <begin position="179"/>
        <end position="215"/>
    </location>
</feature>
<dbReference type="EMBL" id="KE346362">
    <property type="protein sequence ID" value="KJE91501.1"/>
    <property type="molecule type" value="Genomic_DNA"/>
</dbReference>
<reference evidence="3" key="1">
    <citation type="submission" date="2011-02" db="EMBL/GenBank/DDBJ databases">
        <title>The Genome Sequence of Capsaspora owczarzaki ATCC 30864.</title>
        <authorList>
            <person name="Russ C."/>
            <person name="Cuomo C."/>
            <person name="Burger G."/>
            <person name="Gray M.W."/>
            <person name="Holland P.W.H."/>
            <person name="King N."/>
            <person name="Lang F.B.F."/>
            <person name="Roger A.J."/>
            <person name="Ruiz-Trillo I."/>
            <person name="Young S.K."/>
            <person name="Zeng Q."/>
            <person name="Gargeya S."/>
            <person name="Alvarado L."/>
            <person name="Berlin A."/>
            <person name="Chapman S.B."/>
            <person name="Chen Z."/>
            <person name="Freedman E."/>
            <person name="Gellesch M."/>
            <person name="Goldberg J."/>
            <person name="Griggs A."/>
            <person name="Gujja S."/>
            <person name="Heilman E."/>
            <person name="Heiman D."/>
            <person name="Howarth C."/>
            <person name="Mehta T."/>
            <person name="Neiman D."/>
            <person name="Pearson M."/>
            <person name="Roberts A."/>
            <person name="Saif S."/>
            <person name="Shea T."/>
            <person name="Shenoy N."/>
            <person name="Sisk P."/>
            <person name="Stolte C."/>
            <person name="Sykes S."/>
            <person name="White J."/>
            <person name="Yandava C."/>
            <person name="Haas B."/>
            <person name="Nusbaum C."/>
            <person name="Birren B."/>
        </authorList>
    </citation>
    <scope>NUCLEOTIDE SEQUENCE</scope>
    <source>
        <strain evidence="3">ATCC 30864</strain>
    </source>
</reference>
<dbReference type="RefSeq" id="XP_011270223.1">
    <property type="nucleotide sequence ID" value="XM_011271921.1"/>
</dbReference>
<sequence length="286" mass="29553">MSTATTTIHAANPVGRGGSEQQRRHTTRQMSLPVDIPIRSTSSSSTSTTAAKSSGSPGLVRRNADMTAAHALRSLSISGPSSSSASSSSVASSAASSVGVGVSAKAAAPAYKSSAPINISIPHSISTNAEAIHEAMYTFMPTSPTSPRRGSLQYQESLSTSLPTFRTQQGPSGFPLFPAPGSAPMMRRPSLPPTPLTSTTAGSPEAPPSAPPTTTGGIFKFDPFVMQPSPGLFSRKRAFSVPAVPAYTDGSHPTPASSLAQIPERPSIEKDPINNMALHGQFMDFC</sequence>
<name>A0A0D2U8V4_CAPO3</name>
<dbReference type="InParanoid" id="A0A0D2U8V4"/>